<gene>
    <name evidence="1" type="ORF">D0Z00_004272</name>
</gene>
<sequence>MNWYDPMLTLKTGSNKTVRFDKILYNHEWPNLELDSKATGTHTPTTSSSHTLPVGNHELPFEVIIPGSIDESVEGLDGAQVIYKLVAKVERGRFANNIIAKKHLRVIRTLGTDALELSQTMSVANTWPKKVEYSITVPTKAIAIGSRSQVSFSFTPLLKGLKLGKTRIQIIEYKVLSNGMGSTTTSERSVAEATVYPNENEFKDLDIWEFDHLFNVPSSLAKCTQDCKIGKHITVTHKFRFSVNLKNPDGHTSELRATLPISLYISPHITISSLHHDNTDTISSQLNTTVGANGEDLLFTTAQQPHSNNASGTATPVNPNASINAPPSYNDHIYDTLWRHVPAPHLDTPLESGANTPGLRSRRNSNDFHLPPGGGSSGFGATERSHLLSNLYALQERQNREEAQGNINSVLGSNAASSGPANGHHTPGTVTPVGSHHLPSSPNGTAASVQSPDFQHLSTYSSPITSPGQRTPTEELDFAELCKVPSYHTAVLCEVGGAALADCTPFSRVSVSQHGFKQQ</sequence>
<protein>
    <submittedName>
        <fullName evidence="1">Uncharacterized protein</fullName>
    </submittedName>
</protein>
<evidence type="ECO:0000313" key="1">
    <source>
        <dbReference type="EMBL" id="KAF5093056.1"/>
    </source>
</evidence>
<reference evidence="1 2" key="1">
    <citation type="journal article" date="2020" name="Front. Microbiol.">
        <title>Phenotypic and Genetic Characterization of the Cheese Ripening Yeast Geotrichum candidum.</title>
        <authorList>
            <person name="Perkins V."/>
            <person name="Vignola S."/>
            <person name="Lessard M.H."/>
            <person name="Plante P.L."/>
            <person name="Corbeil J."/>
            <person name="Dugat-Bony E."/>
            <person name="Frenette M."/>
            <person name="Labrie S."/>
        </authorList>
    </citation>
    <scope>NUCLEOTIDE SEQUENCE [LARGE SCALE GENOMIC DNA]</scope>
    <source>
        <strain evidence="1 2">LMA-1147</strain>
    </source>
</reference>
<dbReference type="EMBL" id="QVQA01000286">
    <property type="protein sequence ID" value="KAF5093056.1"/>
    <property type="molecule type" value="Genomic_DNA"/>
</dbReference>
<proteinExistence type="predicted"/>
<accession>A0ACB6UYV3</accession>
<organism evidence="1 2">
    <name type="scientific">Geotrichum galactomycetum</name>
    <dbReference type="NCBI Taxonomy" id="27317"/>
    <lineage>
        <taxon>Eukaryota</taxon>
        <taxon>Fungi</taxon>
        <taxon>Dikarya</taxon>
        <taxon>Ascomycota</taxon>
        <taxon>Saccharomycotina</taxon>
        <taxon>Dipodascomycetes</taxon>
        <taxon>Dipodascales</taxon>
        <taxon>Dipodascaceae</taxon>
        <taxon>Geotrichum</taxon>
    </lineage>
</organism>
<comment type="caution">
    <text evidence="1">The sequence shown here is derived from an EMBL/GenBank/DDBJ whole genome shotgun (WGS) entry which is preliminary data.</text>
</comment>
<keyword evidence="2" id="KW-1185">Reference proteome</keyword>
<name>A0ACB6UYV3_9ASCO</name>
<dbReference type="Proteomes" id="UP000744676">
    <property type="component" value="Unassembled WGS sequence"/>
</dbReference>
<evidence type="ECO:0000313" key="2">
    <source>
        <dbReference type="Proteomes" id="UP000744676"/>
    </source>
</evidence>